<dbReference type="EMBL" id="JBAWTH010000057">
    <property type="protein sequence ID" value="KAL2281356.1"/>
    <property type="molecule type" value="Genomic_DNA"/>
</dbReference>
<feature type="compositionally biased region" description="Polar residues" evidence="1">
    <location>
        <begin position="174"/>
        <end position="190"/>
    </location>
</feature>
<evidence type="ECO:0000256" key="1">
    <source>
        <dbReference type="SAM" id="MobiDB-lite"/>
    </source>
</evidence>
<keyword evidence="5" id="KW-1185">Reference proteome</keyword>
<evidence type="ECO:0000313" key="4">
    <source>
        <dbReference type="EMBL" id="KAL2281356.1"/>
    </source>
</evidence>
<keyword evidence="2" id="KW-0472">Membrane</keyword>
<feature type="compositionally biased region" description="Polar residues" evidence="1">
    <location>
        <begin position="141"/>
        <end position="156"/>
    </location>
</feature>
<accession>A0ABR4EG11</accession>
<feature type="chain" id="PRO_5047248255" evidence="3">
    <location>
        <begin position="34"/>
        <end position="190"/>
    </location>
</feature>
<sequence>MYGLLPTLYSGQLLWSLLLLLLLLLWACKPCSRFPRCSFLFPLSFLQSPCRLFFPCFGLDFQSSLVQGFPSIWVFLFLCLRLSLVLTSVTSERKQTKGKTVRDQGTTYQSRSKHFVNLTLASPLTHTHTTTQHPQHHNHHSPYSSTTGYNDTQQSRCALRRSSSRHSVLRSSPLPFTQTSMSRPPCQMTP</sequence>
<dbReference type="Proteomes" id="UP001600888">
    <property type="component" value="Unassembled WGS sequence"/>
</dbReference>
<keyword evidence="2" id="KW-1133">Transmembrane helix</keyword>
<protein>
    <submittedName>
        <fullName evidence="4">Uncharacterized protein</fullName>
    </submittedName>
</protein>
<keyword evidence="2" id="KW-0812">Transmembrane</keyword>
<feature type="signal peptide" evidence="3">
    <location>
        <begin position="1"/>
        <end position="33"/>
    </location>
</feature>
<feature type="transmembrane region" description="Helical" evidence="2">
    <location>
        <begin position="71"/>
        <end position="89"/>
    </location>
</feature>
<feature type="compositionally biased region" description="Basic residues" evidence="1">
    <location>
        <begin position="158"/>
        <end position="168"/>
    </location>
</feature>
<evidence type="ECO:0000256" key="2">
    <source>
        <dbReference type="SAM" id="Phobius"/>
    </source>
</evidence>
<feature type="region of interest" description="Disordered" evidence="1">
    <location>
        <begin position="127"/>
        <end position="190"/>
    </location>
</feature>
<gene>
    <name evidence="4" type="ORF">FJTKL_11552</name>
</gene>
<evidence type="ECO:0000256" key="3">
    <source>
        <dbReference type="SAM" id="SignalP"/>
    </source>
</evidence>
<evidence type="ECO:0000313" key="5">
    <source>
        <dbReference type="Proteomes" id="UP001600888"/>
    </source>
</evidence>
<proteinExistence type="predicted"/>
<organism evidence="4 5">
    <name type="scientific">Diaporthe vaccinii</name>
    <dbReference type="NCBI Taxonomy" id="105482"/>
    <lineage>
        <taxon>Eukaryota</taxon>
        <taxon>Fungi</taxon>
        <taxon>Dikarya</taxon>
        <taxon>Ascomycota</taxon>
        <taxon>Pezizomycotina</taxon>
        <taxon>Sordariomycetes</taxon>
        <taxon>Sordariomycetidae</taxon>
        <taxon>Diaporthales</taxon>
        <taxon>Diaporthaceae</taxon>
        <taxon>Diaporthe</taxon>
        <taxon>Diaporthe eres species complex</taxon>
    </lineage>
</organism>
<comment type="caution">
    <text evidence="4">The sequence shown here is derived from an EMBL/GenBank/DDBJ whole genome shotgun (WGS) entry which is preliminary data.</text>
</comment>
<name>A0ABR4EG11_9PEZI</name>
<reference evidence="4 5" key="1">
    <citation type="submission" date="2024-03" db="EMBL/GenBank/DDBJ databases">
        <title>A high-quality draft genome sequence of Diaporthe vaccinii, a causative agent of upright dieback and viscid rot disease in cranberry plants.</title>
        <authorList>
            <person name="Sarrasin M."/>
            <person name="Lang B.F."/>
            <person name="Burger G."/>
        </authorList>
    </citation>
    <scope>NUCLEOTIDE SEQUENCE [LARGE SCALE GENOMIC DNA]</scope>
    <source>
        <strain evidence="4 5">IS7</strain>
    </source>
</reference>
<keyword evidence="3" id="KW-0732">Signal</keyword>